<dbReference type="SUPFAM" id="SSF56176">
    <property type="entry name" value="FAD-binding/transporter-associated domain-like"/>
    <property type="match status" value="1"/>
</dbReference>
<keyword evidence="9" id="KW-0496">Mitochondrion</keyword>
<dbReference type="EC" id="1.1.3.37" evidence="4 9"/>
<dbReference type="PANTHER" id="PTHR43762">
    <property type="entry name" value="L-GULONOLACTONE OXIDASE"/>
    <property type="match status" value="1"/>
</dbReference>
<dbReference type="InterPro" id="IPR010031">
    <property type="entry name" value="FAD_lactone_oxidase-like"/>
</dbReference>
<evidence type="ECO:0000313" key="11">
    <source>
        <dbReference type="EMBL" id="TPX10741.1"/>
    </source>
</evidence>
<sequence>MQERLPNRELIASLTNSNDGVAFRAKTGHLHHTWAKTYSSLPELYIQPESVEELVKVVNLARKLRRRIALVGCGHSPSELTCTSSWLINLDNFNKVISVDSSTRIVTTQSGIRLYALCEELDKNGLAMANLGSINEQSMGGVFATGTHGSSLLHGLISEDILAIKILLSDGTVKTCSASENEDLFRAALISLGALGIVVEVTFRAAPAFSLRWSQTVDTDTKMLSAWSSTLWKQTHFVRVWWFPYTRRAVVWSAEETSEPHFDPPTSYYDGSLGYYVYLNLLYAARYVPSILPWVEWFVFGMQYGFKNGTTTAAVQPSRKALLMNCLYSQYVNEWAIPLEKGPEALMRLGSWLNRLRPGDKDYVEHKIPFSNEGLWVHSPVEVRVADTTRTSSPRPFLDPTSKTGPTLYLNAIMYRPYLLDPPCLDRFYQGFEWLMRDLGGRPHWAKNFQVSDLDALYGDDLTKWREVRNEADPEGMFVGPWHRKFIMGDSEARLALEECEEERRTVDKNGVRIEGSVIG</sequence>
<dbReference type="InterPro" id="IPR006093">
    <property type="entry name" value="Oxy_OxRdtase_FAD_BS"/>
</dbReference>
<dbReference type="UniPathway" id="UPA00771">
    <property type="reaction ID" value="UER00766"/>
</dbReference>
<dbReference type="RefSeq" id="XP_030992452.1">
    <property type="nucleotide sequence ID" value="XM_031143150.1"/>
</dbReference>
<evidence type="ECO:0000256" key="9">
    <source>
        <dbReference type="RuleBase" id="RU367158"/>
    </source>
</evidence>
<comment type="pathway">
    <text evidence="2 9">Cofactor biosynthesis; D-erythroascorbate biosynthesis; dehydro-D-arabinono-1,4-lactone from D-arabinose: step 2/2.</text>
</comment>
<feature type="domain" description="FAD-binding PCMH-type" evidence="10">
    <location>
        <begin position="38"/>
        <end position="208"/>
    </location>
</feature>
<dbReference type="GO" id="GO:0003885">
    <property type="term" value="F:D-arabinono-1,4-lactone oxidase activity"/>
    <property type="evidence" value="ECO:0007669"/>
    <property type="project" value="UniProtKB-UniRule"/>
</dbReference>
<comment type="catalytic activity">
    <reaction evidence="9">
        <text>D-arabinono-1,4-lactone + O2 = dehydro-D-arabinono-1,4-lactone + H2O2 + H(+)</text>
        <dbReference type="Rhea" id="RHEA:23756"/>
        <dbReference type="ChEBI" id="CHEBI:15378"/>
        <dbReference type="ChEBI" id="CHEBI:15379"/>
        <dbReference type="ChEBI" id="CHEBI:16240"/>
        <dbReference type="ChEBI" id="CHEBI:16292"/>
        <dbReference type="ChEBI" id="CHEBI:58277"/>
        <dbReference type="EC" id="1.1.3.37"/>
    </reaction>
</comment>
<dbReference type="STRING" id="1093900.A0A507B0T8"/>
<accession>A0A507B0T8</accession>
<dbReference type="InterPro" id="IPR036318">
    <property type="entry name" value="FAD-bd_PCMH-like_sf"/>
</dbReference>
<evidence type="ECO:0000256" key="4">
    <source>
        <dbReference type="ARBA" id="ARBA00013136"/>
    </source>
</evidence>
<dbReference type="Pfam" id="PF01565">
    <property type="entry name" value="FAD_binding_4"/>
    <property type="match status" value="1"/>
</dbReference>
<dbReference type="PANTHER" id="PTHR43762:SF1">
    <property type="entry name" value="D-ARABINONO-1,4-LACTONE OXIDASE"/>
    <property type="match status" value="1"/>
</dbReference>
<dbReference type="GO" id="GO:0031966">
    <property type="term" value="C:mitochondrial membrane"/>
    <property type="evidence" value="ECO:0007669"/>
    <property type="project" value="UniProtKB-SubCell"/>
</dbReference>
<dbReference type="InterPro" id="IPR016169">
    <property type="entry name" value="FAD-bd_PCMH_sub2"/>
</dbReference>
<dbReference type="NCBIfam" id="TIGR01678">
    <property type="entry name" value="FAD_lactone_ox"/>
    <property type="match status" value="1"/>
</dbReference>
<dbReference type="GO" id="GO:0071949">
    <property type="term" value="F:FAD binding"/>
    <property type="evidence" value="ECO:0007669"/>
    <property type="project" value="UniProtKB-UniRule"/>
</dbReference>
<dbReference type="InterPro" id="IPR006094">
    <property type="entry name" value="Oxid_FAD_bind_N"/>
</dbReference>
<protein>
    <recommendedName>
        <fullName evidence="4 9">D-arabinono-1,4-lactone oxidase</fullName>
        <shortName evidence="9">ALO</shortName>
        <ecNumber evidence="4 9">1.1.3.37</ecNumber>
    </recommendedName>
    <alternativeName>
        <fullName evidence="8 9">L-galactono-gamma-lactone oxidase</fullName>
    </alternativeName>
</protein>
<dbReference type="Gene3D" id="3.30.43.10">
    <property type="entry name" value="Uridine Diphospho-n-acetylenolpyruvylglucosamine Reductase, domain 2"/>
    <property type="match status" value="1"/>
</dbReference>
<dbReference type="PROSITE" id="PS51387">
    <property type="entry name" value="FAD_PCMH"/>
    <property type="match status" value="1"/>
</dbReference>
<evidence type="ECO:0000256" key="1">
    <source>
        <dbReference type="ARBA" id="ARBA00001974"/>
    </source>
</evidence>
<proteinExistence type="inferred from homology"/>
<dbReference type="AlphaFoldDB" id="A0A507B0T8"/>
<dbReference type="InterPro" id="IPR016166">
    <property type="entry name" value="FAD-bd_PCMH"/>
</dbReference>
<name>A0A507B0T8_9PEZI</name>
<evidence type="ECO:0000259" key="10">
    <source>
        <dbReference type="PROSITE" id="PS51387"/>
    </source>
</evidence>
<dbReference type="GeneID" id="41975757"/>
<dbReference type="InterPro" id="IPR030654">
    <property type="entry name" value="Sugar_lactone_oxidase"/>
</dbReference>
<evidence type="ECO:0000256" key="2">
    <source>
        <dbReference type="ARBA" id="ARBA00005083"/>
    </source>
</evidence>
<evidence type="ECO:0000256" key="6">
    <source>
        <dbReference type="ARBA" id="ARBA00022827"/>
    </source>
</evidence>
<organism evidence="11 12">
    <name type="scientific">Thyridium curvatum</name>
    <dbReference type="NCBI Taxonomy" id="1093900"/>
    <lineage>
        <taxon>Eukaryota</taxon>
        <taxon>Fungi</taxon>
        <taxon>Dikarya</taxon>
        <taxon>Ascomycota</taxon>
        <taxon>Pezizomycotina</taxon>
        <taxon>Sordariomycetes</taxon>
        <taxon>Sordariomycetidae</taxon>
        <taxon>Thyridiales</taxon>
        <taxon>Thyridiaceae</taxon>
        <taxon>Thyridium</taxon>
    </lineage>
</organism>
<keyword evidence="6 9" id="KW-0274">FAD</keyword>
<keyword evidence="5 9" id="KW-0285">Flavoprotein</keyword>
<dbReference type="Gene3D" id="3.30.70.2520">
    <property type="match status" value="1"/>
</dbReference>
<evidence type="ECO:0000256" key="3">
    <source>
        <dbReference type="ARBA" id="ARBA00005466"/>
    </source>
</evidence>
<dbReference type="InParanoid" id="A0A507B0T8"/>
<dbReference type="InterPro" id="IPR016167">
    <property type="entry name" value="FAD-bd_PCMH_sub1"/>
</dbReference>
<evidence type="ECO:0000256" key="7">
    <source>
        <dbReference type="ARBA" id="ARBA00023002"/>
    </source>
</evidence>
<comment type="similarity">
    <text evidence="3 9">Belongs to the oxygen-dependent FAD-linked oxidoreductase family.</text>
</comment>
<dbReference type="EMBL" id="SKBQ01000054">
    <property type="protein sequence ID" value="TPX10741.1"/>
    <property type="molecule type" value="Genomic_DNA"/>
</dbReference>
<dbReference type="OrthoDB" id="610608at2759"/>
<dbReference type="PROSITE" id="PS00862">
    <property type="entry name" value="OX2_COVAL_FAD"/>
    <property type="match status" value="1"/>
</dbReference>
<keyword evidence="12" id="KW-1185">Reference proteome</keyword>
<dbReference type="FunCoup" id="A0A507B0T8">
    <property type="interactions" value="69"/>
</dbReference>
<comment type="cofactor">
    <cofactor evidence="1 9">
        <name>FAD</name>
        <dbReference type="ChEBI" id="CHEBI:57692"/>
    </cofactor>
</comment>
<dbReference type="PIRSF" id="PIRSF000136">
    <property type="entry name" value="LGO_GLO"/>
    <property type="match status" value="1"/>
</dbReference>
<keyword evidence="7 9" id="KW-0560">Oxidoreductase</keyword>
<evidence type="ECO:0000313" key="12">
    <source>
        <dbReference type="Proteomes" id="UP000319257"/>
    </source>
</evidence>
<comment type="subcellular location">
    <subcellularLocation>
        <location evidence="9">Mitochondrion membrane</location>
    </subcellularLocation>
</comment>
<gene>
    <name evidence="11" type="ORF">E0L32_008310</name>
</gene>
<comment type="caution">
    <text evidence="11">The sequence shown here is derived from an EMBL/GenBank/DDBJ whole genome shotgun (WGS) entry which is preliminary data.</text>
</comment>
<dbReference type="InterPro" id="IPR007173">
    <property type="entry name" value="ALO_C"/>
</dbReference>
<evidence type="ECO:0000256" key="5">
    <source>
        <dbReference type="ARBA" id="ARBA00022630"/>
    </source>
</evidence>
<dbReference type="Proteomes" id="UP000319257">
    <property type="component" value="Unassembled WGS sequence"/>
</dbReference>
<dbReference type="Gene3D" id="3.30.465.10">
    <property type="match status" value="1"/>
</dbReference>
<reference evidence="11 12" key="1">
    <citation type="submission" date="2019-06" db="EMBL/GenBank/DDBJ databases">
        <title>Draft genome sequence of the filamentous fungus Phialemoniopsis curvata isolated from diesel fuel.</title>
        <authorList>
            <person name="Varaljay V.A."/>
            <person name="Lyon W.J."/>
            <person name="Crouch A.L."/>
            <person name="Drake C.E."/>
            <person name="Hollomon J.M."/>
            <person name="Nadeau L.J."/>
            <person name="Nunn H.S."/>
            <person name="Stevenson B.S."/>
            <person name="Bojanowski C.L."/>
            <person name="Crookes-Goodson W.J."/>
        </authorList>
    </citation>
    <scope>NUCLEOTIDE SEQUENCE [LARGE SCALE GENOMIC DNA]</scope>
    <source>
        <strain evidence="11 12">D216</strain>
    </source>
</reference>
<evidence type="ECO:0000256" key="8">
    <source>
        <dbReference type="ARBA" id="ARBA00033418"/>
    </source>
</evidence>
<dbReference type="Pfam" id="PF04030">
    <property type="entry name" value="ALO"/>
    <property type="match status" value="1"/>
</dbReference>